<evidence type="ECO:0000313" key="8">
    <source>
        <dbReference type="EMBL" id="SDN16087.1"/>
    </source>
</evidence>
<sequence length="415" mass="42583">MTGRPESGTSTVSEELATVESNWKTWGLVGGVSLISTGLAAYEIVPASVTPIIRDSLQIGPTASGFLVGIMFGTAVVASLPAGAVLDRTNTRTAMALAVLTLLVAGVWGWTAGRSGDYRAVIASRAVGGVAYVVVWNAGIDIVSRSVEESRRATAVGVFTASGPIGFALGQGTGPLIAAWFGWPAIFLAFNGVALVGLALFWPTSSGLGCSSSSAPSLTEFGDVLRNRNVWLVGGLGFLGYSLYLFINSWGSSYLTEVVGLSLGVSGLVVALFPAVGILARMSSGALSDQLFAGRRQPVVLGSFFVATPLVIGFTYFRSIAVLVAMLLVAGFAIQLMLGLSFTYVRELVDPRVAATAVAFQTSVGLAGAFLAPIAGGAVVDAAGFDTAFLVAGGLAALGIVLAWWAPEPANQQFG</sequence>
<name>A0A1G9Z4C8_9EURY</name>
<keyword evidence="5 6" id="KW-0472">Membrane</keyword>
<feature type="transmembrane region" description="Helical" evidence="6">
    <location>
        <begin position="93"/>
        <end position="110"/>
    </location>
</feature>
<comment type="subcellular location">
    <subcellularLocation>
        <location evidence="1">Cell membrane</location>
        <topology evidence="1">Multi-pass membrane protein</topology>
    </subcellularLocation>
</comment>
<feature type="transmembrane region" description="Helical" evidence="6">
    <location>
        <begin position="26"/>
        <end position="45"/>
    </location>
</feature>
<dbReference type="PROSITE" id="PS50850">
    <property type="entry name" value="MFS"/>
    <property type="match status" value="1"/>
</dbReference>
<dbReference type="InterPro" id="IPR050189">
    <property type="entry name" value="MFS_Efflux_Transporters"/>
</dbReference>
<feature type="transmembrane region" description="Helical" evidence="6">
    <location>
        <begin position="357"/>
        <end position="376"/>
    </location>
</feature>
<keyword evidence="2" id="KW-1003">Cell membrane</keyword>
<evidence type="ECO:0000256" key="5">
    <source>
        <dbReference type="ARBA" id="ARBA00023136"/>
    </source>
</evidence>
<feature type="transmembrane region" description="Helical" evidence="6">
    <location>
        <begin position="323"/>
        <end position="345"/>
    </location>
</feature>
<dbReference type="SUPFAM" id="SSF103473">
    <property type="entry name" value="MFS general substrate transporter"/>
    <property type="match status" value="1"/>
</dbReference>
<dbReference type="Pfam" id="PF07690">
    <property type="entry name" value="MFS_1"/>
    <property type="match status" value="1"/>
</dbReference>
<dbReference type="Proteomes" id="UP000199451">
    <property type="component" value="Unassembled WGS sequence"/>
</dbReference>
<keyword evidence="3 6" id="KW-0812">Transmembrane</keyword>
<proteinExistence type="predicted"/>
<dbReference type="EMBL" id="FNHL01000006">
    <property type="protein sequence ID" value="SDN16087.1"/>
    <property type="molecule type" value="Genomic_DNA"/>
</dbReference>
<evidence type="ECO:0000256" key="2">
    <source>
        <dbReference type="ARBA" id="ARBA00022475"/>
    </source>
</evidence>
<feature type="transmembrane region" description="Helical" evidence="6">
    <location>
        <begin position="299"/>
        <end position="317"/>
    </location>
</feature>
<evidence type="ECO:0000259" key="7">
    <source>
        <dbReference type="PROSITE" id="PS50850"/>
    </source>
</evidence>
<dbReference type="GO" id="GO:0005886">
    <property type="term" value="C:plasma membrane"/>
    <property type="evidence" value="ECO:0007669"/>
    <property type="project" value="UniProtKB-SubCell"/>
</dbReference>
<feature type="transmembrane region" description="Helical" evidence="6">
    <location>
        <begin position="230"/>
        <end position="247"/>
    </location>
</feature>
<dbReference type="InterPro" id="IPR011701">
    <property type="entry name" value="MFS"/>
</dbReference>
<dbReference type="InterPro" id="IPR036259">
    <property type="entry name" value="MFS_trans_sf"/>
</dbReference>
<dbReference type="STRING" id="660521.SAMN04487949_3541"/>
<keyword evidence="4 6" id="KW-1133">Transmembrane helix</keyword>
<evidence type="ECO:0000313" key="9">
    <source>
        <dbReference type="Proteomes" id="UP000199451"/>
    </source>
</evidence>
<accession>A0A1G9Z4C8</accession>
<keyword evidence="9" id="KW-1185">Reference proteome</keyword>
<protein>
    <submittedName>
        <fullName evidence="8">Predicted arabinose efflux permease, MFS family</fullName>
    </submittedName>
</protein>
<dbReference type="AlphaFoldDB" id="A0A1G9Z4C8"/>
<dbReference type="GO" id="GO:0022857">
    <property type="term" value="F:transmembrane transporter activity"/>
    <property type="evidence" value="ECO:0007669"/>
    <property type="project" value="InterPro"/>
</dbReference>
<dbReference type="RefSeq" id="WP_089699656.1">
    <property type="nucleotide sequence ID" value="NZ_FNHL01000006.1"/>
</dbReference>
<dbReference type="PANTHER" id="PTHR43124">
    <property type="entry name" value="PURINE EFFLUX PUMP PBUE"/>
    <property type="match status" value="1"/>
</dbReference>
<evidence type="ECO:0000256" key="3">
    <source>
        <dbReference type="ARBA" id="ARBA00022692"/>
    </source>
</evidence>
<feature type="transmembrane region" description="Helical" evidence="6">
    <location>
        <begin position="259"/>
        <end position="279"/>
    </location>
</feature>
<organism evidence="8 9">
    <name type="scientific">Halogranum gelatinilyticum</name>
    <dbReference type="NCBI Taxonomy" id="660521"/>
    <lineage>
        <taxon>Archaea</taxon>
        <taxon>Methanobacteriati</taxon>
        <taxon>Methanobacteriota</taxon>
        <taxon>Stenosarchaea group</taxon>
        <taxon>Halobacteria</taxon>
        <taxon>Halobacteriales</taxon>
        <taxon>Haloferacaceae</taxon>
    </lineage>
</organism>
<feature type="domain" description="Major facilitator superfamily (MFS) profile" evidence="7">
    <location>
        <begin position="26"/>
        <end position="411"/>
    </location>
</feature>
<dbReference type="PANTHER" id="PTHR43124:SF10">
    <property type="entry name" value="PURINE EFFLUX PUMP PBUE"/>
    <property type="match status" value="1"/>
</dbReference>
<feature type="transmembrane region" description="Helical" evidence="6">
    <location>
        <begin position="388"/>
        <end position="406"/>
    </location>
</feature>
<feature type="transmembrane region" description="Helical" evidence="6">
    <location>
        <begin position="180"/>
        <end position="202"/>
    </location>
</feature>
<evidence type="ECO:0000256" key="4">
    <source>
        <dbReference type="ARBA" id="ARBA00022989"/>
    </source>
</evidence>
<gene>
    <name evidence="8" type="ORF">SAMN04487949_3541</name>
</gene>
<dbReference type="OrthoDB" id="204048at2157"/>
<dbReference type="InterPro" id="IPR020846">
    <property type="entry name" value="MFS_dom"/>
</dbReference>
<feature type="transmembrane region" description="Helical" evidence="6">
    <location>
        <begin position="155"/>
        <end position="174"/>
    </location>
</feature>
<feature type="transmembrane region" description="Helical" evidence="6">
    <location>
        <begin position="122"/>
        <end position="143"/>
    </location>
</feature>
<dbReference type="Gene3D" id="1.20.1250.20">
    <property type="entry name" value="MFS general substrate transporter like domains"/>
    <property type="match status" value="2"/>
</dbReference>
<feature type="transmembrane region" description="Helical" evidence="6">
    <location>
        <begin position="65"/>
        <end position="86"/>
    </location>
</feature>
<evidence type="ECO:0000256" key="1">
    <source>
        <dbReference type="ARBA" id="ARBA00004651"/>
    </source>
</evidence>
<evidence type="ECO:0000256" key="6">
    <source>
        <dbReference type="SAM" id="Phobius"/>
    </source>
</evidence>
<reference evidence="9" key="1">
    <citation type="submission" date="2016-10" db="EMBL/GenBank/DDBJ databases">
        <authorList>
            <person name="Varghese N."/>
            <person name="Submissions S."/>
        </authorList>
    </citation>
    <scope>NUCLEOTIDE SEQUENCE [LARGE SCALE GENOMIC DNA]</scope>
    <source>
        <strain evidence="9">CGMCC 1.10119</strain>
    </source>
</reference>